<dbReference type="EMBL" id="JAATJU010021291">
    <property type="protein sequence ID" value="KAH0514066.1"/>
    <property type="molecule type" value="Genomic_DNA"/>
</dbReference>
<dbReference type="InterPro" id="IPR002870">
    <property type="entry name" value="Peptidase_M12B_N"/>
</dbReference>
<evidence type="ECO:0000256" key="1">
    <source>
        <dbReference type="ARBA" id="ARBA00023157"/>
    </source>
</evidence>
<dbReference type="PANTHER" id="PTHR11905">
    <property type="entry name" value="ADAM A DISINTEGRIN AND METALLOPROTEASE DOMAIN"/>
    <property type="match status" value="1"/>
</dbReference>
<comment type="caution">
    <text evidence="4">The sequence shown here is derived from an EMBL/GenBank/DDBJ whole genome shotgun (WGS) entry which is preliminary data.</text>
</comment>
<accession>A0A8J6GNI8</accession>
<name>A0A8J6GNI8_MICOH</name>
<proteinExistence type="predicted"/>
<protein>
    <submittedName>
        <fullName evidence="4">Disintegrin and metalloproteinase domain-containing protein 20</fullName>
    </submittedName>
</protein>
<feature type="signal peptide" evidence="2">
    <location>
        <begin position="1"/>
        <end position="36"/>
    </location>
</feature>
<dbReference type="GO" id="GO:0008584">
    <property type="term" value="P:male gonad development"/>
    <property type="evidence" value="ECO:0007669"/>
    <property type="project" value="TreeGrafter"/>
</dbReference>
<reference evidence="4" key="1">
    <citation type="submission" date="2020-03" db="EMBL/GenBank/DDBJ databases">
        <title>Studies in the Genomics of Life Span.</title>
        <authorList>
            <person name="Glass D."/>
        </authorList>
    </citation>
    <scope>NUCLEOTIDE SEQUENCE</scope>
    <source>
        <strain evidence="4">LTLLF</strain>
        <tissue evidence="4">Muscle</tissue>
    </source>
</reference>
<gene>
    <name evidence="4" type="ORF">LTLLF_136870</name>
</gene>
<evidence type="ECO:0000313" key="5">
    <source>
        <dbReference type="Proteomes" id="UP000710432"/>
    </source>
</evidence>
<dbReference type="GO" id="GO:1990913">
    <property type="term" value="C:sperm head plasma membrane"/>
    <property type="evidence" value="ECO:0007669"/>
    <property type="project" value="TreeGrafter"/>
</dbReference>
<evidence type="ECO:0000313" key="4">
    <source>
        <dbReference type="EMBL" id="KAH0514066.1"/>
    </source>
</evidence>
<dbReference type="AlphaFoldDB" id="A0A8J6GNI8"/>
<dbReference type="Pfam" id="PF01562">
    <property type="entry name" value="Pep_M12B_propep"/>
    <property type="match status" value="1"/>
</dbReference>
<evidence type="ECO:0000259" key="3">
    <source>
        <dbReference type="Pfam" id="PF01562"/>
    </source>
</evidence>
<keyword evidence="1" id="KW-1015">Disulfide bond</keyword>
<feature type="domain" description="Peptidase M12B propeptide" evidence="3">
    <location>
        <begin position="66"/>
        <end position="124"/>
    </location>
</feature>
<evidence type="ECO:0000256" key="2">
    <source>
        <dbReference type="SAM" id="SignalP"/>
    </source>
</evidence>
<dbReference type="GO" id="GO:0009897">
    <property type="term" value="C:external side of plasma membrane"/>
    <property type="evidence" value="ECO:0007669"/>
    <property type="project" value="TreeGrafter"/>
</dbReference>
<dbReference type="PANTHER" id="PTHR11905:SF140">
    <property type="entry name" value="A DISINTEGRIN AND METALLOPEPTIDASE DOMAIN 6-RELATED"/>
    <property type="match status" value="1"/>
</dbReference>
<sequence length="192" mass="22077">MLSLSWGMRLVEIPVIPSAPLLLVALWVLLLVPSQCFQGPPTWRYISSEVVIPRKQIYHGKGFQAPGRLSYSLLFRGQRHIIHLRRKTLIWLRHLLLTTQDDQGALQMDYPFFPVDCYYIGYLEGILQSMVTLDTCYGGLDGVMMLDDFAYEIKPLNDSHRNMFHSISQLFLGFPVLGSMSIEQQNQQMLDV</sequence>
<organism evidence="4 5">
    <name type="scientific">Microtus ochrogaster</name>
    <name type="common">Prairie vole</name>
    <dbReference type="NCBI Taxonomy" id="79684"/>
    <lineage>
        <taxon>Eukaryota</taxon>
        <taxon>Metazoa</taxon>
        <taxon>Chordata</taxon>
        <taxon>Craniata</taxon>
        <taxon>Vertebrata</taxon>
        <taxon>Euteleostomi</taxon>
        <taxon>Mammalia</taxon>
        <taxon>Eutheria</taxon>
        <taxon>Euarchontoglires</taxon>
        <taxon>Glires</taxon>
        <taxon>Rodentia</taxon>
        <taxon>Myomorpha</taxon>
        <taxon>Muroidea</taxon>
        <taxon>Cricetidae</taxon>
        <taxon>Arvicolinae</taxon>
        <taxon>Microtus</taxon>
    </lineage>
</organism>
<dbReference type="Proteomes" id="UP000710432">
    <property type="component" value="Unassembled WGS sequence"/>
</dbReference>
<feature type="chain" id="PRO_5035253993" evidence="2">
    <location>
        <begin position="37"/>
        <end position="192"/>
    </location>
</feature>
<keyword evidence="2" id="KW-0732">Signal</keyword>